<protein>
    <submittedName>
        <fullName evidence="1">Uncharacterized protein</fullName>
    </submittedName>
</protein>
<dbReference type="AlphaFoldDB" id="A0AAD3HII3"/>
<reference evidence="1 2" key="1">
    <citation type="journal article" date="2021" name="Sci. Rep.">
        <title>Genome sequencing of the multicellular alga Astrephomene provides insights into convergent evolution of germ-soma differentiation.</title>
        <authorList>
            <person name="Yamashita S."/>
            <person name="Yamamoto K."/>
            <person name="Matsuzaki R."/>
            <person name="Suzuki S."/>
            <person name="Yamaguchi H."/>
            <person name="Hirooka S."/>
            <person name="Minakuchi Y."/>
            <person name="Miyagishima S."/>
            <person name="Kawachi M."/>
            <person name="Toyoda A."/>
            <person name="Nozaki H."/>
        </authorList>
    </citation>
    <scope>NUCLEOTIDE SEQUENCE [LARGE SCALE GENOMIC DNA]</scope>
    <source>
        <strain evidence="1 2">NIES-4017</strain>
    </source>
</reference>
<accession>A0AAD3HII3</accession>
<keyword evidence="2" id="KW-1185">Reference proteome</keyword>
<feature type="non-terminal residue" evidence="1">
    <location>
        <position position="1"/>
    </location>
</feature>
<gene>
    <name evidence="1" type="ORF">Agub_g2721</name>
</gene>
<dbReference type="EMBL" id="BMAR01000002">
    <property type="protein sequence ID" value="GFR41928.1"/>
    <property type="molecule type" value="Genomic_DNA"/>
</dbReference>
<evidence type="ECO:0000313" key="1">
    <source>
        <dbReference type="EMBL" id="GFR41928.1"/>
    </source>
</evidence>
<dbReference type="Proteomes" id="UP001054857">
    <property type="component" value="Unassembled WGS sequence"/>
</dbReference>
<organism evidence="1 2">
    <name type="scientific">Astrephomene gubernaculifera</name>
    <dbReference type="NCBI Taxonomy" id="47775"/>
    <lineage>
        <taxon>Eukaryota</taxon>
        <taxon>Viridiplantae</taxon>
        <taxon>Chlorophyta</taxon>
        <taxon>core chlorophytes</taxon>
        <taxon>Chlorophyceae</taxon>
        <taxon>CS clade</taxon>
        <taxon>Chlamydomonadales</taxon>
        <taxon>Astrephomenaceae</taxon>
        <taxon>Astrephomene</taxon>
    </lineage>
</organism>
<name>A0AAD3HII3_9CHLO</name>
<proteinExistence type="predicted"/>
<sequence>RVVVVGKGERRDLQLPAELEDVVSFHPWLRYPDFWSLIQRSYALVPLFGMPVYFESRISSTVLASLVTCVPLLAEQRLLDTYTFLSPRHVFLRLPGEDELSAMQRLQALPEEQLLAPRRALCELRGAMNARADELLGGYLREA</sequence>
<evidence type="ECO:0000313" key="2">
    <source>
        <dbReference type="Proteomes" id="UP001054857"/>
    </source>
</evidence>
<feature type="non-terminal residue" evidence="1">
    <location>
        <position position="143"/>
    </location>
</feature>
<comment type="caution">
    <text evidence="1">The sequence shown here is derived from an EMBL/GenBank/DDBJ whole genome shotgun (WGS) entry which is preliminary data.</text>
</comment>